<comment type="catalytic activity">
    <reaction evidence="13">
        <text>a lipid A disaccharide + ATP = a lipid IVA + ADP + H(+)</text>
        <dbReference type="Rhea" id="RHEA:67840"/>
        <dbReference type="ChEBI" id="CHEBI:15378"/>
        <dbReference type="ChEBI" id="CHEBI:30616"/>
        <dbReference type="ChEBI" id="CHEBI:176343"/>
        <dbReference type="ChEBI" id="CHEBI:176425"/>
        <dbReference type="ChEBI" id="CHEBI:456216"/>
        <dbReference type="EC" id="2.7.1.130"/>
    </reaction>
</comment>
<dbReference type="Pfam" id="PF02606">
    <property type="entry name" value="LpxK"/>
    <property type="match status" value="1"/>
</dbReference>
<reference evidence="15" key="1">
    <citation type="submission" date="2018-05" db="EMBL/GenBank/DDBJ databases">
        <authorList>
            <person name="Li Y."/>
        </authorList>
    </citation>
    <scope>NUCLEOTIDE SEQUENCE [LARGE SCALE GENOMIC DNA]</scope>
    <source>
        <strain evidence="15">3d-2-2</strain>
    </source>
</reference>
<comment type="function">
    <text evidence="1 13">Transfers the gamma-phosphate of ATP to the 4'-position of a tetraacyldisaccharide 1-phosphate intermediate (termed DS-1-P) to form tetraacyldisaccharide 1,4'-bis-phosphate (lipid IVA).</text>
</comment>
<evidence type="ECO:0000256" key="11">
    <source>
        <dbReference type="ARBA" id="ARBA00023098"/>
    </source>
</evidence>
<keyword evidence="15" id="KW-1185">Reference proteome</keyword>
<evidence type="ECO:0000256" key="2">
    <source>
        <dbReference type="ARBA" id="ARBA00004870"/>
    </source>
</evidence>
<dbReference type="RefSeq" id="WP_109061572.1">
    <property type="nucleotide sequence ID" value="NZ_QETA01000003.1"/>
</dbReference>
<evidence type="ECO:0000256" key="12">
    <source>
        <dbReference type="ARBA" id="ARBA00029757"/>
    </source>
</evidence>
<evidence type="ECO:0000256" key="3">
    <source>
        <dbReference type="ARBA" id="ARBA00012071"/>
    </source>
</evidence>
<sequence length="344" mass="37677">MKLHAFVHRHWLRRDWLACLLYPLSLLTALAVAGKRQAYRHGWRFSWRAPVPVIIVGNLYVGGTGKTPVVIALVQALQAQGYHPGVISRGYGVEPGALPRTGRGALAPADFGDEPALISQKTHAPVSVHPLRVLAARTLLQAFPDTDIIVSDDGLQHLALQRDLEIVVQDERGSGNGWLLPAGPLREPASRLAQVDVVIDNLPPGQQPAHSRHAGSAPHRIVMHLQPGDFIHVQGAARRTLADLATQSASARVAAVAGIGQPSRFFDTLSRHDIRLAQTVALPDHYPYSESPFLDIDADLILITAKDAVKCRHIEDPRLWYLDVDARFSDPAFPQDLLQKIVIH</sequence>
<keyword evidence="8 13" id="KW-0547">Nucleotide-binding</keyword>
<evidence type="ECO:0000313" key="15">
    <source>
        <dbReference type="Proteomes" id="UP000245212"/>
    </source>
</evidence>
<dbReference type="GO" id="GO:0005524">
    <property type="term" value="F:ATP binding"/>
    <property type="evidence" value="ECO:0007669"/>
    <property type="project" value="UniProtKB-UniRule"/>
</dbReference>
<accession>A0A2V1K125</accession>
<evidence type="ECO:0000256" key="1">
    <source>
        <dbReference type="ARBA" id="ARBA00002274"/>
    </source>
</evidence>
<dbReference type="InterPro" id="IPR027417">
    <property type="entry name" value="P-loop_NTPase"/>
</dbReference>
<evidence type="ECO:0000313" key="14">
    <source>
        <dbReference type="EMBL" id="PWF22955.1"/>
    </source>
</evidence>
<dbReference type="SUPFAM" id="SSF52540">
    <property type="entry name" value="P-loop containing nucleoside triphosphate hydrolases"/>
    <property type="match status" value="1"/>
</dbReference>
<dbReference type="NCBIfam" id="TIGR00682">
    <property type="entry name" value="lpxK"/>
    <property type="match status" value="1"/>
</dbReference>
<evidence type="ECO:0000256" key="7">
    <source>
        <dbReference type="ARBA" id="ARBA00022679"/>
    </source>
</evidence>
<organism evidence="14 15">
    <name type="scientific">Corticimicrobacter populi</name>
    <dbReference type="NCBI Taxonomy" id="2175229"/>
    <lineage>
        <taxon>Bacteria</taxon>
        <taxon>Pseudomonadati</taxon>
        <taxon>Pseudomonadota</taxon>
        <taxon>Betaproteobacteria</taxon>
        <taxon>Burkholderiales</taxon>
        <taxon>Alcaligenaceae</taxon>
        <taxon>Corticimicrobacter</taxon>
    </lineage>
</organism>
<dbReference type="GO" id="GO:0009029">
    <property type="term" value="F:lipid-A 4'-kinase activity"/>
    <property type="evidence" value="ECO:0007669"/>
    <property type="project" value="UniProtKB-UniRule"/>
</dbReference>
<dbReference type="GO" id="GO:0009245">
    <property type="term" value="P:lipid A biosynthetic process"/>
    <property type="evidence" value="ECO:0007669"/>
    <property type="project" value="UniProtKB-UniRule"/>
</dbReference>
<dbReference type="CDD" id="cd01983">
    <property type="entry name" value="SIMIBI"/>
    <property type="match status" value="1"/>
</dbReference>
<comment type="pathway">
    <text evidence="2 13">Glycolipid biosynthesis; lipid IV(A) biosynthesis; lipid IV(A) from (3R)-3-hydroxytetradecanoyl-[acyl-carrier-protein] and UDP-N-acetyl-alpha-D-glucosamine: step 6/6.</text>
</comment>
<name>A0A2V1K125_9BURK</name>
<dbReference type="UniPathway" id="UPA00359">
    <property type="reaction ID" value="UER00482"/>
</dbReference>
<evidence type="ECO:0000256" key="10">
    <source>
        <dbReference type="ARBA" id="ARBA00022840"/>
    </source>
</evidence>
<comment type="caution">
    <text evidence="14">The sequence shown here is derived from an EMBL/GenBank/DDBJ whole genome shotgun (WGS) entry which is preliminary data.</text>
</comment>
<evidence type="ECO:0000256" key="9">
    <source>
        <dbReference type="ARBA" id="ARBA00022777"/>
    </source>
</evidence>
<dbReference type="EMBL" id="QETA01000003">
    <property type="protein sequence ID" value="PWF22955.1"/>
    <property type="molecule type" value="Genomic_DNA"/>
</dbReference>
<dbReference type="PANTHER" id="PTHR42724:SF1">
    <property type="entry name" value="TETRAACYLDISACCHARIDE 4'-KINASE, MITOCHONDRIAL-RELATED"/>
    <property type="match status" value="1"/>
</dbReference>
<dbReference type="GO" id="GO:0009244">
    <property type="term" value="P:lipopolysaccharide core region biosynthetic process"/>
    <property type="evidence" value="ECO:0007669"/>
    <property type="project" value="TreeGrafter"/>
</dbReference>
<keyword evidence="11 13" id="KW-0443">Lipid metabolism</keyword>
<evidence type="ECO:0000256" key="5">
    <source>
        <dbReference type="ARBA" id="ARBA00022516"/>
    </source>
</evidence>
<keyword evidence="10 13" id="KW-0067">ATP-binding</keyword>
<keyword evidence="9 13" id="KW-0418">Kinase</keyword>
<evidence type="ECO:0000256" key="4">
    <source>
        <dbReference type="ARBA" id="ARBA00016436"/>
    </source>
</evidence>
<dbReference type="GO" id="GO:0005886">
    <property type="term" value="C:plasma membrane"/>
    <property type="evidence" value="ECO:0007669"/>
    <property type="project" value="TreeGrafter"/>
</dbReference>
<proteinExistence type="inferred from homology"/>
<comment type="similarity">
    <text evidence="13">Belongs to the LpxK family.</text>
</comment>
<dbReference type="HAMAP" id="MF_00409">
    <property type="entry name" value="LpxK"/>
    <property type="match status" value="1"/>
</dbReference>
<dbReference type="Proteomes" id="UP000245212">
    <property type="component" value="Unassembled WGS sequence"/>
</dbReference>
<dbReference type="PANTHER" id="PTHR42724">
    <property type="entry name" value="TETRAACYLDISACCHARIDE 4'-KINASE"/>
    <property type="match status" value="1"/>
</dbReference>
<keyword evidence="6 13" id="KW-0441">Lipid A biosynthesis</keyword>
<keyword evidence="7 13" id="KW-0808">Transferase</keyword>
<dbReference type="InterPro" id="IPR003758">
    <property type="entry name" value="LpxK"/>
</dbReference>
<gene>
    <name evidence="13" type="primary">lpxK</name>
    <name evidence="14" type="ORF">DD235_08050</name>
</gene>
<dbReference type="EC" id="2.7.1.130" evidence="3 13"/>
<evidence type="ECO:0000256" key="8">
    <source>
        <dbReference type="ARBA" id="ARBA00022741"/>
    </source>
</evidence>
<feature type="binding site" evidence="13">
    <location>
        <begin position="60"/>
        <end position="67"/>
    </location>
    <ligand>
        <name>ATP</name>
        <dbReference type="ChEBI" id="CHEBI:30616"/>
    </ligand>
</feature>
<keyword evidence="5 13" id="KW-0444">Lipid biosynthesis</keyword>
<dbReference type="AlphaFoldDB" id="A0A2V1K125"/>
<protein>
    <recommendedName>
        <fullName evidence="4 13">Tetraacyldisaccharide 4'-kinase</fullName>
        <ecNumber evidence="3 13">2.7.1.130</ecNumber>
    </recommendedName>
    <alternativeName>
        <fullName evidence="12 13">Lipid A 4'-kinase</fullName>
    </alternativeName>
</protein>
<evidence type="ECO:0000256" key="6">
    <source>
        <dbReference type="ARBA" id="ARBA00022556"/>
    </source>
</evidence>
<evidence type="ECO:0000256" key="13">
    <source>
        <dbReference type="HAMAP-Rule" id="MF_00409"/>
    </source>
</evidence>